<protein>
    <submittedName>
        <fullName evidence="1">Uncharacterized protein</fullName>
    </submittedName>
</protein>
<gene>
    <name evidence="1" type="ORF">ETD86_37075</name>
</gene>
<evidence type="ECO:0000313" key="1">
    <source>
        <dbReference type="EMBL" id="TMR11059.1"/>
    </source>
</evidence>
<name>A0A5S4F4Z6_9ACTN</name>
<keyword evidence="2" id="KW-1185">Reference proteome</keyword>
<accession>A0A5S4F4Z6</accession>
<dbReference type="OrthoDB" id="3540337at2"/>
<comment type="caution">
    <text evidence="1">The sequence shown here is derived from an EMBL/GenBank/DDBJ whole genome shotgun (WGS) entry which is preliminary data.</text>
</comment>
<sequence length="147" mass="15201">MSDITPEKVAATPPNPENVAGFLAYCANDAMDDGGNLWYPLVKAADGGVVEIAIKPGDEDGTAMDEVVHFRAVVVEGETVPVVLDRPADAGLELPGGNRLGLDGTMVAARLALNGSLLPDEAREIAAHLGALADLAEASQAEQERAQ</sequence>
<dbReference type="Proteomes" id="UP000309128">
    <property type="component" value="Unassembled WGS sequence"/>
</dbReference>
<evidence type="ECO:0000313" key="2">
    <source>
        <dbReference type="Proteomes" id="UP000309128"/>
    </source>
</evidence>
<reference evidence="1 2" key="1">
    <citation type="submission" date="2019-05" db="EMBL/GenBank/DDBJ databases">
        <title>Draft genome sequence of Nonomuraea turkmeniaca DSM 43926.</title>
        <authorList>
            <person name="Saricaoglu S."/>
            <person name="Isik K."/>
        </authorList>
    </citation>
    <scope>NUCLEOTIDE SEQUENCE [LARGE SCALE GENOMIC DNA]</scope>
    <source>
        <strain evidence="1 2">DSM 43926</strain>
    </source>
</reference>
<dbReference type="RefSeq" id="WP_138671308.1">
    <property type="nucleotide sequence ID" value="NZ_VCKY01000168.1"/>
</dbReference>
<dbReference type="EMBL" id="VCKY01000168">
    <property type="protein sequence ID" value="TMR11059.1"/>
    <property type="molecule type" value="Genomic_DNA"/>
</dbReference>
<organism evidence="1 2">
    <name type="scientific">Nonomuraea turkmeniaca</name>
    <dbReference type="NCBI Taxonomy" id="103838"/>
    <lineage>
        <taxon>Bacteria</taxon>
        <taxon>Bacillati</taxon>
        <taxon>Actinomycetota</taxon>
        <taxon>Actinomycetes</taxon>
        <taxon>Streptosporangiales</taxon>
        <taxon>Streptosporangiaceae</taxon>
        <taxon>Nonomuraea</taxon>
    </lineage>
</organism>
<proteinExistence type="predicted"/>
<dbReference type="AlphaFoldDB" id="A0A5S4F4Z6"/>